<evidence type="ECO:0000313" key="2">
    <source>
        <dbReference type="Proteomes" id="UP000612956"/>
    </source>
</evidence>
<dbReference type="AlphaFoldDB" id="A0A917VEV5"/>
<reference evidence="1" key="1">
    <citation type="journal article" date="2014" name="Int. J. Syst. Evol. Microbiol.">
        <title>Complete genome sequence of Corynebacterium casei LMG S-19264T (=DSM 44701T), isolated from a smear-ripened cheese.</title>
        <authorList>
            <consortium name="US DOE Joint Genome Institute (JGI-PGF)"/>
            <person name="Walter F."/>
            <person name="Albersmeier A."/>
            <person name="Kalinowski J."/>
            <person name="Ruckert C."/>
        </authorList>
    </citation>
    <scope>NUCLEOTIDE SEQUENCE</scope>
    <source>
        <strain evidence="1">CGMCC 4.7278</strain>
    </source>
</reference>
<accession>A0A917VEV5</accession>
<proteinExistence type="predicted"/>
<dbReference type="EMBL" id="BMMW01000007">
    <property type="protein sequence ID" value="GGK68591.1"/>
    <property type="molecule type" value="Genomic_DNA"/>
</dbReference>
<protein>
    <recommendedName>
        <fullName evidence="3">DUF3800 domain-containing protein</fullName>
    </recommendedName>
</protein>
<dbReference type="Proteomes" id="UP000612956">
    <property type="component" value="Unassembled WGS sequence"/>
</dbReference>
<reference evidence="1" key="2">
    <citation type="submission" date="2020-09" db="EMBL/GenBank/DDBJ databases">
        <authorList>
            <person name="Sun Q."/>
            <person name="Zhou Y."/>
        </authorList>
    </citation>
    <scope>NUCLEOTIDE SEQUENCE</scope>
    <source>
        <strain evidence="1">CGMCC 4.7278</strain>
    </source>
</reference>
<organism evidence="1 2">
    <name type="scientific">Nocardia camponoti</name>
    <dbReference type="NCBI Taxonomy" id="1616106"/>
    <lineage>
        <taxon>Bacteria</taxon>
        <taxon>Bacillati</taxon>
        <taxon>Actinomycetota</taxon>
        <taxon>Actinomycetes</taxon>
        <taxon>Mycobacteriales</taxon>
        <taxon>Nocardiaceae</taxon>
        <taxon>Nocardia</taxon>
    </lineage>
</organism>
<evidence type="ECO:0008006" key="3">
    <source>
        <dbReference type="Google" id="ProtNLM"/>
    </source>
</evidence>
<name>A0A917VEV5_9NOCA</name>
<sequence>MSAERSHPGLDRAYANTAGPVAYLDETFQRPGAGLPAFYVFTAVLVDRAEMVDLRFRLREIAGGTFWHTTDELLTGDGWKKTLAMLEYLGQGTELCLLAHEHQVNETDTDVEQARRACLRGLLSALSSGGPSWPRVDLAVFEERTPRNRANFDRKHVADLRREGKIHRGMQVQMVSPKFEHLLWLPDLVSSAFRKSITGRGDQNLVEPIRARMHFVDPVT</sequence>
<keyword evidence="2" id="KW-1185">Reference proteome</keyword>
<gene>
    <name evidence="1" type="ORF">GCM10011591_45900</name>
</gene>
<dbReference type="RefSeq" id="WP_188831155.1">
    <property type="nucleotide sequence ID" value="NZ_BMMW01000007.1"/>
</dbReference>
<evidence type="ECO:0000313" key="1">
    <source>
        <dbReference type="EMBL" id="GGK68591.1"/>
    </source>
</evidence>
<comment type="caution">
    <text evidence="1">The sequence shown here is derived from an EMBL/GenBank/DDBJ whole genome shotgun (WGS) entry which is preliminary data.</text>
</comment>